<proteinExistence type="predicted"/>
<organism evidence="1 2">
    <name type="scientific">Maledivibacter halophilus</name>
    <dbReference type="NCBI Taxonomy" id="36842"/>
    <lineage>
        <taxon>Bacteria</taxon>
        <taxon>Bacillati</taxon>
        <taxon>Bacillota</taxon>
        <taxon>Clostridia</taxon>
        <taxon>Peptostreptococcales</taxon>
        <taxon>Caminicellaceae</taxon>
        <taxon>Maledivibacter</taxon>
    </lineage>
</organism>
<protein>
    <recommendedName>
        <fullName evidence="3">DarT domain-containing protein</fullName>
    </recommendedName>
</protein>
<keyword evidence="2" id="KW-1185">Reference proteome</keyword>
<dbReference type="OrthoDB" id="1706153at2"/>
<accession>A0A1T5MWB3</accession>
<evidence type="ECO:0000313" key="1">
    <source>
        <dbReference type="EMBL" id="SKC92505.1"/>
    </source>
</evidence>
<evidence type="ECO:0008006" key="3">
    <source>
        <dbReference type="Google" id="ProtNLM"/>
    </source>
</evidence>
<sequence>MKFLDFKENNRVYHIISIIDLEYALKDGIKYDDKQTYTTKYYEFHDYIDRYKEEKIPDWVVRKKAIFGSLDFNKNHKFHSHTALLSIKVDVEKCWIANENLVNQIYEPFILHKIDEYNKSKQYLENEGTRLLKKYWKTSCSFKENLDKRLDKVKEYDAEVLIFHDIKPSDIDILYIISDHRMMTNKEWKKHFCKEN</sequence>
<name>A0A1T5MWB3_9FIRM</name>
<dbReference type="Proteomes" id="UP000190285">
    <property type="component" value="Unassembled WGS sequence"/>
</dbReference>
<dbReference type="EMBL" id="FUZT01000029">
    <property type="protein sequence ID" value="SKC92505.1"/>
    <property type="molecule type" value="Genomic_DNA"/>
</dbReference>
<reference evidence="1 2" key="1">
    <citation type="submission" date="2017-02" db="EMBL/GenBank/DDBJ databases">
        <authorList>
            <person name="Peterson S.W."/>
        </authorList>
    </citation>
    <scope>NUCLEOTIDE SEQUENCE [LARGE SCALE GENOMIC DNA]</scope>
    <source>
        <strain evidence="1 2">M1</strain>
    </source>
</reference>
<evidence type="ECO:0000313" key="2">
    <source>
        <dbReference type="Proteomes" id="UP000190285"/>
    </source>
</evidence>
<dbReference type="RefSeq" id="WP_079496047.1">
    <property type="nucleotide sequence ID" value="NZ_FUZT01000029.1"/>
</dbReference>
<dbReference type="AlphaFoldDB" id="A0A1T5MWB3"/>
<gene>
    <name evidence="1" type="ORF">SAMN02194393_05497</name>
</gene>